<evidence type="ECO:0000256" key="1">
    <source>
        <dbReference type="ARBA" id="ARBA00004642"/>
    </source>
</evidence>
<accession>A0A9Q0RDA5</accession>
<dbReference type="InterPro" id="IPR012677">
    <property type="entry name" value="Nucleotide-bd_a/b_plait_sf"/>
</dbReference>
<dbReference type="InterPro" id="IPR035979">
    <property type="entry name" value="RBD_domain_sf"/>
</dbReference>
<dbReference type="GO" id="GO:0005654">
    <property type="term" value="C:nucleoplasm"/>
    <property type="evidence" value="ECO:0007669"/>
    <property type="project" value="UniProtKB-SubCell"/>
</dbReference>
<dbReference type="GO" id="GO:0003727">
    <property type="term" value="F:single-stranded RNA binding"/>
    <property type="evidence" value="ECO:0007669"/>
    <property type="project" value="TreeGrafter"/>
</dbReference>
<gene>
    <name evidence="6" type="ORF">M0811_06804</name>
</gene>
<dbReference type="PROSITE" id="PS50102">
    <property type="entry name" value="RRM"/>
    <property type="match status" value="1"/>
</dbReference>
<dbReference type="AlphaFoldDB" id="A0A9Q0RDA5"/>
<dbReference type="Pfam" id="PF00076">
    <property type="entry name" value="RRM_1"/>
    <property type="match status" value="1"/>
</dbReference>
<evidence type="ECO:0000256" key="3">
    <source>
        <dbReference type="ARBA" id="ARBA00023242"/>
    </source>
</evidence>
<name>A0A9Q0RDA5_ANAIG</name>
<evidence type="ECO:0000313" key="7">
    <source>
        <dbReference type="Proteomes" id="UP001149090"/>
    </source>
</evidence>
<keyword evidence="3" id="KW-0539">Nucleus</keyword>
<organism evidence="6 7">
    <name type="scientific">Anaeramoeba ignava</name>
    <name type="common">Anaerobic marine amoeba</name>
    <dbReference type="NCBI Taxonomy" id="1746090"/>
    <lineage>
        <taxon>Eukaryota</taxon>
        <taxon>Metamonada</taxon>
        <taxon>Anaeramoebidae</taxon>
        <taxon>Anaeramoeba</taxon>
    </lineage>
</organism>
<dbReference type="OrthoDB" id="6730379at2759"/>
<evidence type="ECO:0000256" key="4">
    <source>
        <dbReference type="PROSITE-ProRule" id="PRU00176"/>
    </source>
</evidence>
<dbReference type="Proteomes" id="UP001149090">
    <property type="component" value="Unassembled WGS sequence"/>
</dbReference>
<comment type="subcellular location">
    <subcellularLocation>
        <location evidence="1">Nucleus</location>
        <location evidence="1">Nucleoplasm</location>
    </subcellularLocation>
</comment>
<evidence type="ECO:0000259" key="5">
    <source>
        <dbReference type="PROSITE" id="PS50102"/>
    </source>
</evidence>
<dbReference type="OMA" id="VEYRTKE"/>
<dbReference type="InterPro" id="IPR052285">
    <property type="entry name" value="NEXT_complex_subunit"/>
</dbReference>
<dbReference type="PANTHER" id="PTHR13798">
    <property type="entry name" value="RNA BINDING MOTIF RBM PROTEIN -RELATED"/>
    <property type="match status" value="1"/>
</dbReference>
<comment type="caution">
    <text evidence="6">The sequence shown here is derived from an EMBL/GenBank/DDBJ whole genome shotgun (WGS) entry which is preliminary data.</text>
</comment>
<dbReference type="InterPro" id="IPR000504">
    <property type="entry name" value="RRM_dom"/>
</dbReference>
<dbReference type="SUPFAM" id="SSF54928">
    <property type="entry name" value="RNA-binding domain, RBD"/>
    <property type="match status" value="1"/>
</dbReference>
<dbReference type="GO" id="GO:0000381">
    <property type="term" value="P:regulation of alternative mRNA splicing, via spliceosome"/>
    <property type="evidence" value="ECO:0007669"/>
    <property type="project" value="TreeGrafter"/>
</dbReference>
<keyword evidence="2 4" id="KW-0694">RNA-binding</keyword>
<proteinExistence type="predicted"/>
<feature type="domain" description="RRM" evidence="5">
    <location>
        <begin position="15"/>
        <end position="96"/>
    </location>
</feature>
<dbReference type="EMBL" id="JAPDFW010000063">
    <property type="protein sequence ID" value="KAJ5075942.1"/>
    <property type="molecule type" value="Genomic_DNA"/>
</dbReference>
<dbReference type="SMART" id="SM00360">
    <property type="entry name" value="RRM"/>
    <property type="match status" value="1"/>
</dbReference>
<dbReference type="PANTHER" id="PTHR13798:SF11">
    <property type="entry name" value="RNA-BINDING PROTEIN 7-RELATED"/>
    <property type="match status" value="1"/>
</dbReference>
<reference evidence="6" key="1">
    <citation type="submission" date="2022-10" db="EMBL/GenBank/DDBJ databases">
        <title>Novel sulphate-reducing endosymbionts in the free-living metamonad Anaeramoeba.</title>
        <authorList>
            <person name="Jerlstrom-Hultqvist J."/>
            <person name="Cepicka I."/>
            <person name="Gallot-Lavallee L."/>
            <person name="Salas-Leiva D."/>
            <person name="Curtis B.A."/>
            <person name="Zahonova K."/>
            <person name="Pipaliya S."/>
            <person name="Dacks J."/>
            <person name="Roger A.J."/>
        </authorList>
    </citation>
    <scope>NUCLEOTIDE SEQUENCE</scope>
    <source>
        <strain evidence="6">BMAN</strain>
    </source>
</reference>
<evidence type="ECO:0000256" key="2">
    <source>
        <dbReference type="ARBA" id="ARBA00022884"/>
    </source>
</evidence>
<dbReference type="Gene3D" id="3.30.70.330">
    <property type="match status" value="1"/>
</dbReference>
<protein>
    <submittedName>
        <fullName evidence="6">RNA-binding protein</fullName>
    </submittedName>
</protein>
<sequence length="195" mass="23038">MSSLRPETTTKFSDRTIFIGNLDLRITEFIILSIFRRAGKIKRLNFVFHHIGPNKGKFKGYAFVEYEKVSEMKKAIEMFNDHYLLKRKLVVKKAEEQKEEFMDDLEKTAYSLTINNQQSQFNPQTKSHNISTESKIRSIEAKLILMEKEDRQNKINQDLKLKIDDEDDSYLKEIEEQRLLEEADIQISKSENNIL</sequence>
<keyword evidence="7" id="KW-1185">Reference proteome</keyword>
<evidence type="ECO:0000313" key="6">
    <source>
        <dbReference type="EMBL" id="KAJ5075942.1"/>
    </source>
</evidence>